<reference evidence="1" key="1">
    <citation type="submission" date="2021-01" db="EMBL/GenBank/DDBJ databases">
        <authorList>
            <person name="Corre E."/>
            <person name="Pelletier E."/>
            <person name="Niang G."/>
            <person name="Scheremetjew M."/>
            <person name="Finn R."/>
            <person name="Kale V."/>
            <person name="Holt S."/>
            <person name="Cochrane G."/>
            <person name="Meng A."/>
            <person name="Brown T."/>
            <person name="Cohen L."/>
        </authorList>
    </citation>
    <scope>NUCLEOTIDE SEQUENCE</scope>
    <source>
        <strain evidence="1">B650</strain>
    </source>
</reference>
<dbReference type="AlphaFoldDB" id="A0A7S2NSH1"/>
<dbReference type="EMBL" id="HBGY01002045">
    <property type="protein sequence ID" value="CAD9557980.1"/>
    <property type="molecule type" value="Transcribed_RNA"/>
</dbReference>
<gene>
    <name evidence="1" type="ORF">LDAN0321_LOCUS1378</name>
</gene>
<organism evidence="1">
    <name type="scientific">Leptocylindrus danicus</name>
    <dbReference type="NCBI Taxonomy" id="163516"/>
    <lineage>
        <taxon>Eukaryota</taxon>
        <taxon>Sar</taxon>
        <taxon>Stramenopiles</taxon>
        <taxon>Ochrophyta</taxon>
        <taxon>Bacillariophyta</taxon>
        <taxon>Coscinodiscophyceae</taxon>
        <taxon>Chaetocerotophycidae</taxon>
        <taxon>Leptocylindrales</taxon>
        <taxon>Leptocylindraceae</taxon>
        <taxon>Leptocylindrus</taxon>
    </lineage>
</organism>
<name>A0A7S2NSH1_9STRA</name>
<sequence>MGGFVVSKIAAVKKNRAIKRAIIMDRSICREKLTLVLKSKNHERRNFSVLFSSQTMNPIEKSVAFGSYDLVEFELSLIVKVRCYMVDFSTSGVIMIICDIAILC</sequence>
<protein>
    <submittedName>
        <fullName evidence="1">Uncharacterized protein</fullName>
    </submittedName>
</protein>
<accession>A0A7S2NSH1</accession>
<evidence type="ECO:0000313" key="1">
    <source>
        <dbReference type="EMBL" id="CAD9557980.1"/>
    </source>
</evidence>
<proteinExistence type="predicted"/>